<proteinExistence type="predicted"/>
<evidence type="ECO:0000313" key="1">
    <source>
        <dbReference type="EMBL" id="KAI3365920.1"/>
    </source>
</evidence>
<comment type="caution">
    <text evidence="1">The sequence shown here is derived from an EMBL/GenBank/DDBJ whole genome shotgun (WGS) entry which is preliminary data.</text>
</comment>
<sequence>MLASPLLLCTTAIINVVLSSGCVGPDIKHNLCYGLLLKHLKSSVIHWLHPDLTVSELTQRYEQQHLEAEWRYDLRIRYIPSDFMENFKDDRTTMLYFYLQIRSDYMQEYASKVSDGMALQLGCLEIRRFYKDMNPNGLEKKSNFELLEKDVGLDLFFPRELINSMKPKQLRRLIQQTFQGYSTLKQDQCMARFFTTLAQCHSYTQESFACQLVHGWSLTIELVIGPEGISQQTENSKPICLATFSQVRSISCSAESNSRALLTVHIEGEKQPLSVNTSSLAVAENMADLIDGYCRLEGSSESSRIVRLTKDADIYAEIPEGLADSGEKHRISRDDVVVGQILGEGFFGEVHDGVYKSPTGERIRVAIKTCKDCSADVKEKFLSEAALTHLDKKDSYVRMLFIDFSSAFNTIIPQQLICKLDKLGLSTSLCNWLLDFLSQRPQAVRVGNNISSSITLSTGAPQGCVLSPLLFTLLTHDCTPTHSSNHLVKFADDTTLVGLITKGDETHYRKEVQLLTRWCKDNNLLLNVSKTKEIVVSFQRGHTQHHPLTIDRCCSGKGLMKNLDHPHIVRLIGVIEVDPVWIVMELYEHGELGNYLVEQRYTLTSPTLILYCLQICKALAYLEGLNMVHRDIAVRNVLVASPECVKLGDFGLSRYVDEQEYYKASVSRLPIKWMAPESINFRRFTTASDVWMFGVCVWEIFSMAQQPFFWLENGQVINQLESGVRLPKPQFCPPTVYSLLTHCWAYEPHNRPSFSQLFCSLSEIHKMEQEQEQGGRRERTRSTLSICDPKHTEPPPKVPMSTVASIIHKWKKFRTTRTLPRAGRPSKLSDRGKRALVREVTMNPMVTLSELQRTSVERGELSSRRTTISAVIHQSGLYGRAAKWKPLLSKRHMAARLEFAKMHLKELSDHEKQNSLV</sequence>
<gene>
    <name evidence="1" type="ORF">L3Q82_000743</name>
</gene>
<protein>
    <submittedName>
        <fullName evidence="1">Uncharacterized protein</fullName>
    </submittedName>
</protein>
<dbReference type="EMBL" id="CM041541">
    <property type="protein sequence ID" value="KAI3365920.1"/>
    <property type="molecule type" value="Genomic_DNA"/>
</dbReference>
<name>A0ACB8WDZ8_9TELE</name>
<keyword evidence="2" id="KW-1185">Reference proteome</keyword>
<accession>A0ACB8WDZ8</accession>
<reference evidence="1" key="1">
    <citation type="submission" date="2022-04" db="EMBL/GenBank/DDBJ databases">
        <title>Jade perch genome.</title>
        <authorList>
            <person name="Chao B."/>
        </authorList>
    </citation>
    <scope>NUCLEOTIDE SEQUENCE</scope>
    <source>
        <strain evidence="1">CB-2022</strain>
    </source>
</reference>
<dbReference type="Proteomes" id="UP000831701">
    <property type="component" value="Chromosome 11"/>
</dbReference>
<evidence type="ECO:0000313" key="2">
    <source>
        <dbReference type="Proteomes" id="UP000831701"/>
    </source>
</evidence>
<organism evidence="1 2">
    <name type="scientific">Scortum barcoo</name>
    <name type="common">barcoo grunter</name>
    <dbReference type="NCBI Taxonomy" id="214431"/>
    <lineage>
        <taxon>Eukaryota</taxon>
        <taxon>Metazoa</taxon>
        <taxon>Chordata</taxon>
        <taxon>Craniata</taxon>
        <taxon>Vertebrata</taxon>
        <taxon>Euteleostomi</taxon>
        <taxon>Actinopterygii</taxon>
        <taxon>Neopterygii</taxon>
        <taxon>Teleostei</taxon>
        <taxon>Neoteleostei</taxon>
        <taxon>Acanthomorphata</taxon>
        <taxon>Eupercaria</taxon>
        <taxon>Centrarchiformes</taxon>
        <taxon>Terapontoidei</taxon>
        <taxon>Terapontidae</taxon>
        <taxon>Scortum</taxon>
    </lineage>
</organism>